<protein>
    <submittedName>
        <fullName evidence="2">Uncharacterized protein</fullName>
    </submittedName>
</protein>
<evidence type="ECO:0000256" key="1">
    <source>
        <dbReference type="SAM" id="Phobius"/>
    </source>
</evidence>
<proteinExistence type="predicted"/>
<dbReference type="STRING" id="1538553.JT25_010330"/>
<dbReference type="Proteomes" id="UP000030512">
    <property type="component" value="Chromosome"/>
</dbReference>
<evidence type="ECO:0000313" key="3">
    <source>
        <dbReference type="Proteomes" id="UP000030512"/>
    </source>
</evidence>
<keyword evidence="1" id="KW-0472">Membrane</keyword>
<feature type="transmembrane region" description="Helical" evidence="1">
    <location>
        <begin position="31"/>
        <end position="51"/>
    </location>
</feature>
<gene>
    <name evidence="2" type="ORF">JT25_010330</name>
</gene>
<dbReference type="KEGG" id="mdn:JT25_010330"/>
<sequence>MVMAVTAIATVIQRPLYRYPYRCFAAGGDTGAIEVMAAMVVTGISVTMGIVKMMQRLSGNLTCDSMSHSLH</sequence>
<accession>A0A126T498</accession>
<evidence type="ECO:0000313" key="2">
    <source>
        <dbReference type="EMBL" id="AMK76880.1"/>
    </source>
</evidence>
<name>A0A126T498_9GAMM</name>
<dbReference type="EMBL" id="CP014476">
    <property type="protein sequence ID" value="AMK76880.1"/>
    <property type="molecule type" value="Genomic_DNA"/>
</dbReference>
<reference evidence="2 3" key="1">
    <citation type="journal article" date="2015" name="Environ. Microbiol.">
        <title>Methane oxidation coupled to nitrate reduction under hypoxia by the Gammaproteobacterium Methylomonas denitrificans, sp. nov. type strain FJG1.</title>
        <authorList>
            <person name="Kits K.D."/>
            <person name="Klotz M.G."/>
            <person name="Stein L.Y."/>
        </authorList>
    </citation>
    <scope>NUCLEOTIDE SEQUENCE [LARGE SCALE GENOMIC DNA]</scope>
    <source>
        <strain evidence="2 3">FJG1</strain>
    </source>
</reference>
<dbReference type="AlphaFoldDB" id="A0A126T498"/>
<keyword evidence="1" id="KW-1133">Transmembrane helix</keyword>
<keyword evidence="1" id="KW-0812">Transmembrane</keyword>
<keyword evidence="3" id="KW-1185">Reference proteome</keyword>
<organism evidence="2 3">
    <name type="scientific">Methylomonas denitrificans</name>
    <dbReference type="NCBI Taxonomy" id="1538553"/>
    <lineage>
        <taxon>Bacteria</taxon>
        <taxon>Pseudomonadati</taxon>
        <taxon>Pseudomonadota</taxon>
        <taxon>Gammaproteobacteria</taxon>
        <taxon>Methylococcales</taxon>
        <taxon>Methylococcaceae</taxon>
        <taxon>Methylomonas</taxon>
    </lineage>
</organism>